<dbReference type="OrthoDB" id="415825at2759"/>
<dbReference type="InterPro" id="IPR016169">
    <property type="entry name" value="FAD-bd_PCMH_sub2"/>
</dbReference>
<dbReference type="Proteomes" id="UP000800235">
    <property type="component" value="Unassembled WGS sequence"/>
</dbReference>
<comment type="caution">
    <text evidence="7">The sequence shown here is derived from an EMBL/GenBank/DDBJ whole genome shotgun (WGS) entry which is preliminary data.</text>
</comment>
<dbReference type="InterPro" id="IPR012951">
    <property type="entry name" value="BBE"/>
</dbReference>
<dbReference type="Pfam" id="PF08031">
    <property type="entry name" value="BBE"/>
    <property type="match status" value="1"/>
</dbReference>
<dbReference type="InterPro" id="IPR016166">
    <property type="entry name" value="FAD-bd_PCMH"/>
</dbReference>
<name>A0A9P4TZL1_9PEZI</name>
<dbReference type="GO" id="GO:0016491">
    <property type="term" value="F:oxidoreductase activity"/>
    <property type="evidence" value="ECO:0007669"/>
    <property type="project" value="UniProtKB-KW"/>
</dbReference>
<comment type="similarity">
    <text evidence="1">Belongs to the oxygen-dependent FAD-linked oxidoreductase family.</text>
</comment>
<protein>
    <submittedName>
        <fullName evidence="7">Glucooligosaccharide oxidase</fullName>
    </submittedName>
</protein>
<evidence type="ECO:0000313" key="7">
    <source>
        <dbReference type="EMBL" id="KAF2431765.1"/>
    </source>
</evidence>
<evidence type="ECO:0000256" key="2">
    <source>
        <dbReference type="ARBA" id="ARBA00022630"/>
    </source>
</evidence>
<organism evidence="7 8">
    <name type="scientific">Tothia fuscella</name>
    <dbReference type="NCBI Taxonomy" id="1048955"/>
    <lineage>
        <taxon>Eukaryota</taxon>
        <taxon>Fungi</taxon>
        <taxon>Dikarya</taxon>
        <taxon>Ascomycota</taxon>
        <taxon>Pezizomycotina</taxon>
        <taxon>Dothideomycetes</taxon>
        <taxon>Pleosporomycetidae</taxon>
        <taxon>Venturiales</taxon>
        <taxon>Cylindrosympodiaceae</taxon>
        <taxon>Tothia</taxon>
    </lineage>
</organism>
<dbReference type="Pfam" id="PF01565">
    <property type="entry name" value="FAD_binding_4"/>
    <property type="match status" value="1"/>
</dbReference>
<dbReference type="AlphaFoldDB" id="A0A9P4TZL1"/>
<dbReference type="InterPro" id="IPR050416">
    <property type="entry name" value="FAD-linked_Oxidoreductase"/>
</dbReference>
<evidence type="ECO:0000256" key="4">
    <source>
        <dbReference type="ARBA" id="ARBA00023002"/>
    </source>
</evidence>
<dbReference type="Gene3D" id="3.30.465.10">
    <property type="match status" value="1"/>
</dbReference>
<keyword evidence="8" id="KW-1185">Reference proteome</keyword>
<evidence type="ECO:0000256" key="3">
    <source>
        <dbReference type="ARBA" id="ARBA00022827"/>
    </source>
</evidence>
<sequence>MGNAPSTPLGSCLDSAIGSSLLALPNKPLYQLTDVKPYNLDISVAPVAITYPKTEDHVAAIIKCASSNGAKVQARSGGHSYGNHGESDGGGDKNTVVVDLKNFQQFTMDKDSWHAHIGAGNLLGDVTKKLLENGDRAMAHGTCPQVGIGGHATIGGLGPASRMWGSALDHVVSARVVLANSTIITASPTQYPDIFWALKGAGASFGIITEFEMITHPNPGEAIQYSYTFATRPFAKLASRFKKWQDMIADPGLSRKFASQVVLTEVGMIISGTYFGSRDEFNALNLTSVFPDATTSDALVFDDWAGLVGHWGEDIALQLGGGISSAFYSKSLAFTAKDLIPSTSIDEFFTYLDKVDKATPIWFGIFDLEGGATNDVALDATAYGHRDALFYFQSYGVNIGKLSKKTRDFVNGMDDVLVKGLGGKTLGAYAGYVDPALENAQERYWGGNLGRLREVKGRVDPGDVFHNPQSVPLP</sequence>
<feature type="domain" description="FAD-binding PCMH-type" evidence="6">
    <location>
        <begin position="42"/>
        <end position="218"/>
    </location>
</feature>
<gene>
    <name evidence="7" type="ORF">EJ08DRAFT_586903</name>
</gene>
<evidence type="ECO:0000256" key="1">
    <source>
        <dbReference type="ARBA" id="ARBA00005466"/>
    </source>
</evidence>
<evidence type="ECO:0000313" key="8">
    <source>
        <dbReference type="Proteomes" id="UP000800235"/>
    </source>
</evidence>
<evidence type="ECO:0000256" key="5">
    <source>
        <dbReference type="SAM" id="MobiDB-lite"/>
    </source>
</evidence>
<keyword evidence="2" id="KW-0285">Flavoprotein</keyword>
<dbReference type="EMBL" id="MU007030">
    <property type="protein sequence ID" value="KAF2431765.1"/>
    <property type="molecule type" value="Genomic_DNA"/>
</dbReference>
<evidence type="ECO:0000259" key="6">
    <source>
        <dbReference type="PROSITE" id="PS51387"/>
    </source>
</evidence>
<dbReference type="GO" id="GO:0071949">
    <property type="term" value="F:FAD binding"/>
    <property type="evidence" value="ECO:0007669"/>
    <property type="project" value="InterPro"/>
</dbReference>
<reference evidence="7" key="1">
    <citation type="journal article" date="2020" name="Stud. Mycol.">
        <title>101 Dothideomycetes genomes: a test case for predicting lifestyles and emergence of pathogens.</title>
        <authorList>
            <person name="Haridas S."/>
            <person name="Albert R."/>
            <person name="Binder M."/>
            <person name="Bloem J."/>
            <person name="Labutti K."/>
            <person name="Salamov A."/>
            <person name="Andreopoulos B."/>
            <person name="Baker S."/>
            <person name="Barry K."/>
            <person name="Bills G."/>
            <person name="Bluhm B."/>
            <person name="Cannon C."/>
            <person name="Castanera R."/>
            <person name="Culley D."/>
            <person name="Daum C."/>
            <person name="Ezra D."/>
            <person name="Gonzalez J."/>
            <person name="Henrissat B."/>
            <person name="Kuo A."/>
            <person name="Liang C."/>
            <person name="Lipzen A."/>
            <person name="Lutzoni F."/>
            <person name="Magnuson J."/>
            <person name="Mondo S."/>
            <person name="Nolan M."/>
            <person name="Ohm R."/>
            <person name="Pangilinan J."/>
            <person name="Park H.-J."/>
            <person name="Ramirez L."/>
            <person name="Alfaro M."/>
            <person name="Sun H."/>
            <person name="Tritt A."/>
            <person name="Yoshinaga Y."/>
            <person name="Zwiers L.-H."/>
            <person name="Turgeon B."/>
            <person name="Goodwin S."/>
            <person name="Spatafora J."/>
            <person name="Crous P."/>
            <person name="Grigoriev I."/>
        </authorList>
    </citation>
    <scope>NUCLEOTIDE SEQUENCE</scope>
    <source>
        <strain evidence="7">CBS 130266</strain>
    </source>
</reference>
<dbReference type="Gene3D" id="3.40.462.20">
    <property type="match status" value="1"/>
</dbReference>
<feature type="region of interest" description="Disordered" evidence="5">
    <location>
        <begin position="73"/>
        <end position="93"/>
    </location>
</feature>
<dbReference type="InterPro" id="IPR036318">
    <property type="entry name" value="FAD-bd_PCMH-like_sf"/>
</dbReference>
<accession>A0A9P4TZL1</accession>
<dbReference type="PROSITE" id="PS51387">
    <property type="entry name" value="FAD_PCMH"/>
    <property type="match status" value="1"/>
</dbReference>
<dbReference type="SUPFAM" id="SSF56176">
    <property type="entry name" value="FAD-binding/transporter-associated domain-like"/>
    <property type="match status" value="1"/>
</dbReference>
<dbReference type="InterPro" id="IPR006094">
    <property type="entry name" value="Oxid_FAD_bind_N"/>
</dbReference>
<dbReference type="PANTHER" id="PTHR42973">
    <property type="entry name" value="BINDING OXIDOREDUCTASE, PUTATIVE (AFU_ORTHOLOGUE AFUA_1G17690)-RELATED"/>
    <property type="match status" value="1"/>
</dbReference>
<keyword evidence="4" id="KW-0560">Oxidoreductase</keyword>
<dbReference type="PANTHER" id="PTHR42973:SF17">
    <property type="entry name" value="OXIDASE, PUTATIVE (AFU_ORTHOLOGUE AFUA_6G14340)-RELATED"/>
    <property type="match status" value="1"/>
</dbReference>
<proteinExistence type="inferred from homology"/>
<keyword evidence="3" id="KW-0274">FAD</keyword>